<evidence type="ECO:0000256" key="1">
    <source>
        <dbReference type="SAM" id="MobiDB-lite"/>
    </source>
</evidence>
<dbReference type="RefSeq" id="WP_172153609.1">
    <property type="nucleotide sequence ID" value="NZ_BAABID010000015.1"/>
</dbReference>
<feature type="compositionally biased region" description="Low complexity" evidence="1">
    <location>
        <begin position="87"/>
        <end position="103"/>
    </location>
</feature>
<organism evidence="4 5">
    <name type="scientific">Isoptericola chiayiensis</name>
    <dbReference type="NCBI Taxonomy" id="579446"/>
    <lineage>
        <taxon>Bacteria</taxon>
        <taxon>Bacillati</taxon>
        <taxon>Actinomycetota</taxon>
        <taxon>Actinomycetes</taxon>
        <taxon>Micrococcales</taxon>
        <taxon>Promicromonosporaceae</taxon>
        <taxon>Isoptericola</taxon>
    </lineage>
</organism>
<feature type="signal peptide" evidence="2">
    <location>
        <begin position="1"/>
        <end position="35"/>
    </location>
</feature>
<sequence length="552" mass="55304">MTTTPRPALRRSAAGLGVLALGLGTALVTVAPAQAAEARDVVADSGDVSWGYKESFRRYVGNQTAALGTPEPMGERITLVAPGQFDESATPASSTNTSTPNETLPWLLPVTGGSFTSADEFTVESEGGAAFHFPTHYFDVTIANVDVEVSEGAATLVADVSAEVTGSFGEWEAGTYGGTDIEFATATGVDATVDGDTLSVSLSGLTTTEAGAEALPLYGAGDPLDALSLTAELDTAPVEWSPALQVSQAESLDPDATTTITVDGSGFDPAANVNSAGRPPVAANQPSGVYVVFGKFAEGWQPSAGAERETRTVLSQKWALPEPSYTQVKNDYPNVADQLVLMDADGTFTAELEAGLSEDGSGSYGIYTYAAGGAAANAAQELGVPVTFAAPGADGEGDVGVGVEVPETEDPVDPGAFSWTINGTGAVSLGTAVETEAAFTAAGALHQVTVEDTRPGGSWAITGSTTDFVGGASSFAGSALGWTPAVTSGDAQAGAPVAAGSGAGLSETATLASGTGETDAETVAVDADLELSIPLDTPAGDYSGVLTLTAVG</sequence>
<evidence type="ECO:0000256" key="2">
    <source>
        <dbReference type="SAM" id="SignalP"/>
    </source>
</evidence>
<evidence type="ECO:0000259" key="3">
    <source>
        <dbReference type="Pfam" id="PF04213"/>
    </source>
</evidence>
<dbReference type="InterPro" id="IPR007331">
    <property type="entry name" value="Htaa"/>
</dbReference>
<feature type="domain" description="Htaa" evidence="3">
    <location>
        <begin position="46"/>
        <end position="230"/>
    </location>
</feature>
<keyword evidence="2" id="KW-0732">Signal</keyword>
<evidence type="ECO:0000313" key="5">
    <source>
        <dbReference type="Proteomes" id="UP001500956"/>
    </source>
</evidence>
<feature type="region of interest" description="Disordered" evidence="1">
    <location>
        <begin position="86"/>
        <end position="105"/>
    </location>
</feature>
<evidence type="ECO:0000313" key="4">
    <source>
        <dbReference type="EMBL" id="GAA4734028.1"/>
    </source>
</evidence>
<keyword evidence="5" id="KW-1185">Reference proteome</keyword>
<comment type="caution">
    <text evidence="4">The sequence shown here is derived from an EMBL/GenBank/DDBJ whole genome shotgun (WGS) entry which is preliminary data.</text>
</comment>
<dbReference type="EMBL" id="BAABID010000015">
    <property type="protein sequence ID" value="GAA4734028.1"/>
    <property type="molecule type" value="Genomic_DNA"/>
</dbReference>
<dbReference type="Pfam" id="PF04213">
    <property type="entry name" value="HtaA"/>
    <property type="match status" value="1"/>
</dbReference>
<gene>
    <name evidence="4" type="ORF">GCM10023216_28230</name>
</gene>
<reference evidence="5" key="1">
    <citation type="journal article" date="2019" name="Int. J. Syst. Evol. Microbiol.">
        <title>The Global Catalogue of Microorganisms (GCM) 10K type strain sequencing project: providing services to taxonomists for standard genome sequencing and annotation.</title>
        <authorList>
            <consortium name="The Broad Institute Genomics Platform"/>
            <consortium name="The Broad Institute Genome Sequencing Center for Infectious Disease"/>
            <person name="Wu L."/>
            <person name="Ma J."/>
        </authorList>
    </citation>
    <scope>NUCLEOTIDE SEQUENCE [LARGE SCALE GENOMIC DNA]</scope>
    <source>
        <strain evidence="5">JCM 18063</strain>
    </source>
</reference>
<feature type="chain" id="PRO_5046966017" description="Htaa domain-containing protein" evidence="2">
    <location>
        <begin position="36"/>
        <end position="552"/>
    </location>
</feature>
<proteinExistence type="predicted"/>
<protein>
    <recommendedName>
        <fullName evidence="3">Htaa domain-containing protein</fullName>
    </recommendedName>
</protein>
<name>A0ABP8YM33_9MICO</name>
<dbReference type="Proteomes" id="UP001500956">
    <property type="component" value="Unassembled WGS sequence"/>
</dbReference>
<accession>A0ABP8YM33</accession>